<keyword evidence="9 16" id="KW-0227">DNA damage</keyword>
<feature type="domain" description="FAT" evidence="18">
    <location>
        <begin position="1894"/>
        <end position="2306"/>
    </location>
</feature>
<evidence type="ECO:0000256" key="9">
    <source>
        <dbReference type="ARBA" id="ARBA00022763"/>
    </source>
</evidence>
<dbReference type="PROSITE" id="PS00916">
    <property type="entry name" value="PI3_4_KINASE_2"/>
    <property type="match status" value="1"/>
</dbReference>
<evidence type="ECO:0000259" key="17">
    <source>
        <dbReference type="PROSITE" id="PS50290"/>
    </source>
</evidence>
<keyword evidence="7 16" id="KW-0808">Transferase</keyword>
<evidence type="ECO:0000256" key="5">
    <source>
        <dbReference type="ARBA" id="ARBA00014619"/>
    </source>
</evidence>
<feature type="domain" description="PI3K/PI4K catalytic" evidence="17">
    <location>
        <begin position="2415"/>
        <end position="2731"/>
    </location>
</feature>
<evidence type="ECO:0000256" key="15">
    <source>
        <dbReference type="ARBA" id="ARBA00048679"/>
    </source>
</evidence>
<keyword evidence="13 16" id="KW-0539">Nucleus</keyword>
<evidence type="ECO:0000256" key="7">
    <source>
        <dbReference type="ARBA" id="ARBA00022679"/>
    </source>
</evidence>
<dbReference type="SUPFAM" id="SSF56112">
    <property type="entry name" value="Protein kinase-like (PK-like)"/>
    <property type="match status" value="1"/>
</dbReference>
<evidence type="ECO:0000256" key="12">
    <source>
        <dbReference type="ARBA" id="ARBA00022895"/>
    </source>
</evidence>
<evidence type="ECO:0000256" key="3">
    <source>
        <dbReference type="ARBA" id="ARBA00010769"/>
    </source>
</evidence>
<dbReference type="Pfam" id="PF11640">
    <property type="entry name" value="TAN"/>
    <property type="match status" value="1"/>
</dbReference>
<dbReference type="EC" id="2.7.11.1" evidence="4 16"/>
<comment type="catalytic activity">
    <reaction evidence="15">
        <text>L-seryl-[protein] + ATP = O-phospho-L-seryl-[protein] + ADP + H(+)</text>
        <dbReference type="Rhea" id="RHEA:17989"/>
        <dbReference type="Rhea" id="RHEA-COMP:9863"/>
        <dbReference type="Rhea" id="RHEA-COMP:11604"/>
        <dbReference type="ChEBI" id="CHEBI:15378"/>
        <dbReference type="ChEBI" id="CHEBI:29999"/>
        <dbReference type="ChEBI" id="CHEBI:30616"/>
        <dbReference type="ChEBI" id="CHEBI:83421"/>
        <dbReference type="ChEBI" id="CHEBI:456216"/>
        <dbReference type="EC" id="2.7.11.1"/>
    </reaction>
</comment>
<dbReference type="Proteomes" id="UP001623330">
    <property type="component" value="Unassembled WGS sequence"/>
</dbReference>
<dbReference type="InterPro" id="IPR011009">
    <property type="entry name" value="Kinase-like_dom_sf"/>
</dbReference>
<dbReference type="Gene3D" id="1.10.1070.11">
    <property type="entry name" value="Phosphatidylinositol 3-/4-kinase, catalytic domain"/>
    <property type="match status" value="1"/>
</dbReference>
<dbReference type="InterPro" id="IPR021668">
    <property type="entry name" value="TAN"/>
</dbReference>
<dbReference type="Pfam" id="PF00454">
    <property type="entry name" value="PI3_PI4_kinase"/>
    <property type="match status" value="1"/>
</dbReference>
<dbReference type="PROSITE" id="PS00915">
    <property type="entry name" value="PI3_4_KINASE_1"/>
    <property type="match status" value="1"/>
</dbReference>
<evidence type="ECO:0000313" key="20">
    <source>
        <dbReference type="EMBL" id="KAL3231066.1"/>
    </source>
</evidence>
<keyword evidence="16" id="KW-0158">Chromosome</keyword>
<dbReference type="InterPro" id="IPR018936">
    <property type="entry name" value="PI3/4_kinase_CS"/>
</dbReference>
<dbReference type="PROSITE" id="PS51190">
    <property type="entry name" value="FATC"/>
    <property type="match status" value="1"/>
</dbReference>
<keyword evidence="6 16" id="KW-0723">Serine/threonine-protein kinase</keyword>
<comment type="caution">
    <text evidence="20">The sequence shown here is derived from an EMBL/GenBank/DDBJ whole genome shotgun (WGS) entry which is preliminary data.</text>
</comment>
<dbReference type="Gene3D" id="3.30.1010.10">
    <property type="entry name" value="Phosphatidylinositol 3-kinase Catalytic Subunit, Chain A, domain 4"/>
    <property type="match status" value="1"/>
</dbReference>
<proteinExistence type="inferred from homology"/>
<evidence type="ECO:0000256" key="2">
    <source>
        <dbReference type="ARBA" id="ARBA00004574"/>
    </source>
</evidence>
<dbReference type="EMBL" id="JBEVYD010000008">
    <property type="protein sequence ID" value="KAL3231066.1"/>
    <property type="molecule type" value="Genomic_DNA"/>
</dbReference>
<evidence type="ECO:0000256" key="4">
    <source>
        <dbReference type="ARBA" id="ARBA00012513"/>
    </source>
</evidence>
<dbReference type="InterPro" id="IPR036940">
    <property type="entry name" value="PI3/4_kinase_cat_sf"/>
</dbReference>
<sequence>MDGKNTWLILDQISSSKLKDRNAGLQELQSILKDNADLITRESIKPLLSVLIKVLEAELDAYCSLLEDSFGDGDKKLAIIANRVSAISYTIRLLVSCKISQFKYSQIKIVLGAIQNASFYGKELIEPILIDSMHILLTITKSDVFLLRLSPSIWLEMVKLDMQIISKLINDKVNNRALVDSLDMLYNLLVHEKYEIKNVGRDLRNLIVECVKLQRSETPITLLLVSIVTTLVAKRCCDDIFGCKLLIKETWSLYLRIGGTNNEGIRKELYYLDLFGGQLFCSTVPYMPGQENIRNELESSNEIRTLMQSYIIKKYGEYDPESVDLSDILQGKDQSNVHFLDFQTFYINKESMSWLSIYSFYHLCEAYFHINETDQDRDEFGLFKKTKYESELVYQLVHSQSFVYFIDNLLSTSKSNKLLIIGYQLYAFYCNLHTVIVTTEKIQQLLSNIAKETLTNWVLICLVGALSHYLPSIDGVSETKFVILLLPFIKNKTSSRYACWVLTLIFTSPALVLNKREIETSINNLLSFPTINGPTSLSKESIYFWNSLYEAVKGVVKYSYTDFCRSVTDWICNKWEIWDTDYCDIGISLYSQLSLFLGLPKNDHSAVSLNNSFKNGLNSTSKYVKETNFLIWKSYTYERKFLMNKMPSYEKSNNSKISNAIQEILPIDESLIFDLVSKIRSLSKTYEQTCALLVALLNINSVLEKRNQGNICEDIKYIINDILLDSGLLSNFEWKKYKPILIALSKFRHENSQPPLAESLIAKNAENIVSAFSEEYANHLTKKTPNDTDMLSLFTIDSRLRENFCSDLKILMNIIIDLELDDIKILHHVTNTVLVNLSKDDIFDVVDIILIKFETRMGLITPYVLEDLSQFFATFLLSSSYQYSDISMEYLSRFLLVAVNVWTQSQNEALNSDCNDILCWIVESIRSENFGSHCSLLCCSRLFIALLEKFKMEGVLIRFNKQQLYGILLSCLKRLPVSQIIKLLPQLSIYMEGKSYKNQVTVISDLKYLFEPVPQSVENSAFYCLSMVSLASRSSVNLVYLVSDLTKYFVPEHVYVYVKRGIEFLVLENFEGSIDAFFNLCKYSILIQFVSNCEDTTSNDSYFRRIISDIFQMESKRAFLEKFLPDITAMIFSTGDKNKISDKLQLTSIKDKRSLIMDSIHILVPISLYNNGLEEGVFRYLRQNLTEDFETLMDRKYLMILRSIINFIDLGTFSFVADALMRVNLGGDILKGFIKNDFYIPNYKYPISINPEIGILTIQKHIPKRKSVLLDLKILSLWVLSDLQSANSFIEKIKLLREIQFILLYFSSEFFHKPFFTDFLNWFSYFLQNKEIAEYVFELIKRLFVALTPDLIAGGKSLTPFFLNVLTYVTKAGISVYNFSVLDNSVIKNFDLSPVCSFCGDVLITGEVSKEVYGLIATIEEGRYFESELKILGLLISKAPKFDPSTDELYTNKKAASYFYECKDLSYFNSSSFSVWFAYFISKEPEVLYDIEVKVDDLVMVSSDIDDVELVFDFDDDNYRTLLKSIFSFFASSTTGTDFKFIWTSQVFYIHLMSSKCYDKYPELFQNNSVLFLTSNLLPNFDENMLKDLKTNDTDKSGVGNIQQIIFSQKNSYEKWLVELNHHLIFQISLNIPQVLHLVPLCDISVEFSEYVSRLLFLSALQVDSRRLIPNWTEVLNNINELSNTSDARKKIRHLLLFIKLIRTGDRQNYKLYQKFYSKLELEDIVNAALYIGDNKFALLIFEEVSMSSSKDYSIHQLRRIYESIDDINFLAGLPAPKTLGGVIQSLNSIEPCSAKTLKINSALFDAEYKENNDRGLPNLINSLTYGGFYGIADAICSNTGEELNESAYGWNLQLGLWKLPKSKNPDSKEKVFYNLLNDLIYSDNDVISLIENSISSTVRCKRYFDKNIQWFEAVREHIILRNVYSKMLDSGTDIGVYSNMIKEDHEILNFTEYSAYKINLQCRYQFAKVFSEKTVRYLNNHDKTLLPIFELLNQAKFTVENKFVQDSLSSIMHLEKLLPTMDNDISLKGNCERALKYITALALWESKETKASISILSDLLSGEVKNKENKLEPFITNDEIRSRLIWQSFESKVKTGIQIFESYIDNWDVDIKYNQTSAQVLYQTAIFLDSEISRLNENDLLLEKEKSFLRTKKELQGIEKLVKNSELANEDIVEGQKHYHNLKVHMENDREAIESLKTVKRKLIIQTLLYYIQILLLTTSFDDDVLDRFCGLWFENDEDDDINSILSKRIAQIPTWKYLPWVNQLTSKLSLKKSIFQKQLWAVLKRILYKLPYDSGYAIINMKLYEKYNDRLEANIEEKITAANFLIKQIRESKVTEEPGKKITDIMEFCEQTLLLAEMKVKGKSTKINLDCLEIGRYWVETIRSKRLPLPTVPVEVKSSNQYSSSRDYIIKVSEKVEVTSTGLSLPKIVTFTLSNGKTHKVVIKYGNDDLRQDAIMEQVFQQVNKIIRKDKEMRKQHLHIRTYNVIPLGPKSGLIEFVNNSLSLHNILTELHKTDTYTWLQARRGMKDVQSKSDHDRILKYLEITSQILPQFRNFFFNSFMDPNSWYLAKKKYTKGVATSSIVGYILGLGDRHLNNILIDTTCGEPVHIDLGIAFDQGKMLRIPELVPFRLTRDIVDGFGITGVEGLFRKTCEQVLALLGRDAEKVMCILNILKWDPLYSWVVSPFKKYKYLLEEGPSDGGKNLSDQLKDLSKKKYFKKEQDENQQSYRALKGVKDKLGRNGLSVEATVEALIHEATDESKLALIFNGWSPFF</sequence>
<dbReference type="PROSITE" id="PS50290">
    <property type="entry name" value="PI3_4_KINASE_3"/>
    <property type="match status" value="1"/>
</dbReference>
<dbReference type="Pfam" id="PF02260">
    <property type="entry name" value="FATC"/>
    <property type="match status" value="1"/>
</dbReference>
<evidence type="ECO:0000259" key="19">
    <source>
        <dbReference type="PROSITE" id="PS51190"/>
    </source>
</evidence>
<dbReference type="PANTHER" id="PTHR37079">
    <property type="entry name" value="SERINE/THREONINE-PROTEIN KINASE ATM"/>
    <property type="match status" value="1"/>
</dbReference>
<keyword evidence="16" id="KW-0156">Chromatin regulator</keyword>
<evidence type="ECO:0000256" key="16">
    <source>
        <dbReference type="RuleBase" id="RU365027"/>
    </source>
</evidence>
<dbReference type="InterPro" id="IPR003152">
    <property type="entry name" value="FATC_dom"/>
</dbReference>
<keyword evidence="8 16" id="KW-0547">Nucleotide-binding</keyword>
<evidence type="ECO:0000256" key="11">
    <source>
        <dbReference type="ARBA" id="ARBA00022840"/>
    </source>
</evidence>
<dbReference type="SMART" id="SM00146">
    <property type="entry name" value="PI3Kc"/>
    <property type="match status" value="1"/>
</dbReference>
<dbReference type="SMART" id="SM01342">
    <property type="entry name" value="TAN"/>
    <property type="match status" value="1"/>
</dbReference>
<comment type="subcellular location">
    <subcellularLocation>
        <location evidence="2 16">Chromosome</location>
        <location evidence="2 16">Telomere</location>
    </subcellularLocation>
    <subcellularLocation>
        <location evidence="1 16">Nucleus</location>
    </subcellularLocation>
</comment>
<dbReference type="CDD" id="cd05171">
    <property type="entry name" value="PIKKc_ATM"/>
    <property type="match status" value="1"/>
</dbReference>
<reference evidence="20 21" key="1">
    <citation type="submission" date="2024-05" db="EMBL/GenBank/DDBJ databases">
        <title>Long read based assembly of the Candida bracarensis genome reveals expanded adhesin content.</title>
        <authorList>
            <person name="Marcet-Houben M."/>
            <person name="Ksiezopolska E."/>
            <person name="Gabaldon T."/>
        </authorList>
    </citation>
    <scope>NUCLEOTIDE SEQUENCE [LARGE SCALE GENOMIC DNA]</scope>
    <source>
        <strain evidence="20 21">CBM6</strain>
    </source>
</reference>
<dbReference type="InterPro" id="IPR014009">
    <property type="entry name" value="PIK_FAT"/>
</dbReference>
<dbReference type="SMART" id="SM01343">
    <property type="entry name" value="FATC"/>
    <property type="match status" value="1"/>
</dbReference>
<dbReference type="InterPro" id="IPR000403">
    <property type="entry name" value="PI3/4_kinase_cat_dom"/>
</dbReference>
<gene>
    <name evidence="20" type="ORF">RNJ44_00705</name>
</gene>
<keyword evidence="21" id="KW-1185">Reference proteome</keyword>
<organism evidence="20 21">
    <name type="scientific">Nakaseomyces bracarensis</name>
    <dbReference type="NCBI Taxonomy" id="273131"/>
    <lineage>
        <taxon>Eukaryota</taxon>
        <taxon>Fungi</taxon>
        <taxon>Dikarya</taxon>
        <taxon>Ascomycota</taxon>
        <taxon>Saccharomycotina</taxon>
        <taxon>Saccharomycetes</taxon>
        <taxon>Saccharomycetales</taxon>
        <taxon>Saccharomycetaceae</taxon>
        <taxon>Nakaseomyces</taxon>
    </lineage>
</organism>
<protein>
    <recommendedName>
        <fullName evidence="5 16">Serine/threonine-protein kinase Tel1</fullName>
        <ecNumber evidence="4 16">2.7.11.1</ecNumber>
    </recommendedName>
</protein>
<dbReference type="PROSITE" id="PS51189">
    <property type="entry name" value="FAT"/>
    <property type="match status" value="1"/>
</dbReference>
<evidence type="ECO:0000256" key="6">
    <source>
        <dbReference type="ARBA" id="ARBA00022527"/>
    </source>
</evidence>
<dbReference type="PANTHER" id="PTHR37079:SF4">
    <property type="entry name" value="SERINE_THREONINE-PROTEIN KINASE ATM"/>
    <property type="match status" value="1"/>
</dbReference>
<evidence type="ECO:0000256" key="8">
    <source>
        <dbReference type="ARBA" id="ARBA00022741"/>
    </source>
</evidence>
<comment type="similarity">
    <text evidence="3 16">Belongs to the PI3/PI4-kinase family. ATM subfamily.</text>
</comment>
<evidence type="ECO:0000256" key="10">
    <source>
        <dbReference type="ARBA" id="ARBA00022777"/>
    </source>
</evidence>
<evidence type="ECO:0000259" key="18">
    <source>
        <dbReference type="PROSITE" id="PS51189"/>
    </source>
</evidence>
<keyword evidence="11 16" id="KW-0067">ATP-binding</keyword>
<comment type="catalytic activity">
    <reaction evidence="14 16">
        <text>L-threonyl-[protein] + ATP = O-phospho-L-threonyl-[protein] + ADP + H(+)</text>
        <dbReference type="Rhea" id="RHEA:46608"/>
        <dbReference type="Rhea" id="RHEA-COMP:11060"/>
        <dbReference type="Rhea" id="RHEA-COMP:11605"/>
        <dbReference type="ChEBI" id="CHEBI:15378"/>
        <dbReference type="ChEBI" id="CHEBI:30013"/>
        <dbReference type="ChEBI" id="CHEBI:30616"/>
        <dbReference type="ChEBI" id="CHEBI:61977"/>
        <dbReference type="ChEBI" id="CHEBI:456216"/>
        <dbReference type="EC" id="2.7.11.1"/>
    </reaction>
</comment>
<keyword evidence="12 16" id="KW-0779">Telomere</keyword>
<evidence type="ECO:0000256" key="1">
    <source>
        <dbReference type="ARBA" id="ARBA00004123"/>
    </source>
</evidence>
<keyword evidence="10 16" id="KW-0418">Kinase</keyword>
<feature type="domain" description="FATC" evidence="19">
    <location>
        <begin position="2743"/>
        <end position="2775"/>
    </location>
</feature>
<comment type="function">
    <text evidence="16">Serine/threonine protein kinase which activates checkpoint signaling upon genotoxic stresses such as ionizing radiation (IR), ultraviolet light (UV), or DNA replication stalling, thereby acting as a DNA damage sensor. Recognizes the substrate consensus sequence [ST]-Q. Phosphorylates histone H2A to form H2AS128ph (gamma-H2A) at sites of DNA damage, involved in the regulation of DNA damage response mechanism. Required for the control of telomere length and genome stability.</text>
</comment>
<evidence type="ECO:0000313" key="21">
    <source>
        <dbReference type="Proteomes" id="UP001623330"/>
    </source>
</evidence>
<accession>A0ABR4NRU6</accession>
<name>A0ABR4NRU6_9SACH</name>
<dbReference type="InterPro" id="IPR038980">
    <property type="entry name" value="ATM_plant"/>
</dbReference>
<evidence type="ECO:0000256" key="13">
    <source>
        <dbReference type="ARBA" id="ARBA00023242"/>
    </source>
</evidence>
<evidence type="ECO:0000256" key="14">
    <source>
        <dbReference type="ARBA" id="ARBA00047899"/>
    </source>
</evidence>
<dbReference type="InterPro" id="IPR044107">
    <property type="entry name" value="PIKKc_ATM"/>
</dbReference>